<dbReference type="InterPro" id="IPR011101">
    <property type="entry name" value="DUF5131"/>
</dbReference>
<evidence type="ECO:0008006" key="3">
    <source>
        <dbReference type="Google" id="ProtNLM"/>
    </source>
</evidence>
<sequence length="364" mass="40983">MANTTGIEWTDATWNVVTGCEKVSPGCDNCYAETFAERWRGTLGHYFENGFDITLRPERMTIPLRWRKARKVFVNSMSDLFHKDIPDDYIARVWAVMALTPQHTYQILTKRHARMRSLVGSSSFRLLCEKEQAALVADDATPLARYEREQKTSQWWSDFAKPLRNVWLGVSVEDQKRANLRIPALVDTPAAVRFLSCEPLLGPVDLSAWMPEGTASWRCQEPSCRRYFSGPLQRHCPNCGAEGMWSGSHTGNGRPNEQPIGWVIAGGESGPGARPMSPDWARSLRDQCAAAEVPFLFKQWGAYQPTGYMAIGARDKGCVFVGDPIDDLGHRWEMRRVGKKNAGRQLDGRTWDQFPVGRATEAAV</sequence>
<comment type="caution">
    <text evidence="1">The sequence shown here is derived from an EMBL/GenBank/DDBJ whole genome shotgun (WGS) entry which is preliminary data.</text>
</comment>
<reference evidence="1 2" key="1">
    <citation type="submission" date="2014-09" db="EMBL/GenBank/DDBJ databases">
        <title>Draft genome sequence of Streptomyces natalensis ATCC 27448, producer of the antifungal pimaricin.</title>
        <authorList>
            <person name="Mendes M.V."/>
            <person name="Beites T."/>
            <person name="Pires S."/>
            <person name="Santos C.L."/>
            <person name="Moradas-Ferreira P."/>
        </authorList>
    </citation>
    <scope>NUCLEOTIDE SEQUENCE [LARGE SCALE GENOMIC DNA]</scope>
    <source>
        <strain evidence="1 2">ATCC 27448</strain>
    </source>
</reference>
<accession>A0A0D7CL41</accession>
<dbReference type="Pfam" id="PF07505">
    <property type="entry name" value="DUF5131"/>
    <property type="match status" value="1"/>
</dbReference>
<evidence type="ECO:0000313" key="1">
    <source>
        <dbReference type="EMBL" id="KIZ16898.1"/>
    </source>
</evidence>
<protein>
    <recommendedName>
        <fullName evidence="3">Phage protein Gp37/Gp68</fullName>
    </recommendedName>
</protein>
<dbReference type="AlphaFoldDB" id="A0A0D7CL41"/>
<evidence type="ECO:0000313" key="2">
    <source>
        <dbReference type="Proteomes" id="UP000032458"/>
    </source>
</evidence>
<name>A0A0D7CL41_9ACTN</name>
<organism evidence="1 2">
    <name type="scientific">Streptomyces natalensis ATCC 27448</name>
    <dbReference type="NCBI Taxonomy" id="1240678"/>
    <lineage>
        <taxon>Bacteria</taxon>
        <taxon>Bacillati</taxon>
        <taxon>Actinomycetota</taxon>
        <taxon>Actinomycetes</taxon>
        <taxon>Kitasatosporales</taxon>
        <taxon>Streptomycetaceae</taxon>
        <taxon>Streptomyces</taxon>
    </lineage>
</organism>
<dbReference type="RefSeq" id="WP_044365718.1">
    <property type="nucleotide sequence ID" value="NZ_JRKI01000026.1"/>
</dbReference>
<gene>
    <name evidence="1" type="ORF">SNA_18160</name>
</gene>
<keyword evidence="2" id="KW-1185">Reference proteome</keyword>
<dbReference type="EMBL" id="JRKI01000026">
    <property type="protein sequence ID" value="KIZ16898.1"/>
    <property type="molecule type" value="Genomic_DNA"/>
</dbReference>
<dbReference type="PATRIC" id="fig|1240678.4.peg.3823"/>
<dbReference type="Proteomes" id="UP000032458">
    <property type="component" value="Unassembled WGS sequence"/>
</dbReference>
<proteinExistence type="predicted"/>